<evidence type="ECO:0000313" key="3">
    <source>
        <dbReference type="EMBL" id="TYL14007.1"/>
    </source>
</evidence>
<accession>A0AAC9MUR3</accession>
<feature type="transmembrane region" description="Helical" evidence="1">
    <location>
        <begin position="39"/>
        <end position="60"/>
    </location>
</feature>
<dbReference type="EMBL" id="VCDX01000003">
    <property type="protein sequence ID" value="TYL14007.1"/>
    <property type="molecule type" value="Genomic_DNA"/>
</dbReference>
<dbReference type="Proteomes" id="UP000322283">
    <property type="component" value="Unassembled WGS sequence"/>
</dbReference>
<protein>
    <submittedName>
        <fullName evidence="2">Uncharacterized protein</fullName>
    </submittedName>
</protein>
<name>A0AAC9MUR3_NEOTH</name>
<evidence type="ECO:0000256" key="1">
    <source>
        <dbReference type="SAM" id="Phobius"/>
    </source>
</evidence>
<proteinExistence type="predicted"/>
<reference evidence="2 4" key="1">
    <citation type="submission" date="2016-08" db="EMBL/GenBank/DDBJ databases">
        <title>Moorella thermoacetica DSM 103132.</title>
        <authorList>
            <person name="Jendresen C.B."/>
            <person name="Redl S.M."/>
            <person name="Jensen T.O."/>
            <person name="Nielsen A.T."/>
        </authorList>
    </citation>
    <scope>NUCLEOTIDE SEQUENCE [LARGE SCALE GENOMIC DNA]</scope>
    <source>
        <strain evidence="2 4">DSM 103132</strain>
    </source>
</reference>
<evidence type="ECO:0000313" key="4">
    <source>
        <dbReference type="Proteomes" id="UP000094598"/>
    </source>
</evidence>
<keyword evidence="1" id="KW-1133">Transmembrane helix</keyword>
<keyword evidence="1" id="KW-0472">Membrane</keyword>
<dbReference type="RefSeq" id="WP_069589345.1">
    <property type="nucleotide sequence ID" value="NZ_CP017019.1"/>
</dbReference>
<keyword evidence="5" id="KW-1185">Reference proteome</keyword>
<dbReference type="EMBL" id="CP017019">
    <property type="protein sequence ID" value="AOQ23822.1"/>
    <property type="molecule type" value="Genomic_DNA"/>
</dbReference>
<evidence type="ECO:0000313" key="5">
    <source>
        <dbReference type="Proteomes" id="UP000322283"/>
    </source>
</evidence>
<dbReference type="Proteomes" id="UP000094598">
    <property type="component" value="Chromosome"/>
</dbReference>
<keyword evidence="1" id="KW-0812">Transmembrane</keyword>
<sequence>MVRSIIGTLVNLLLVVLLFVFIPGGLVILAGKLCDKDRWYTTIIAILLLGLFFVLAEIFAPPAVNWF</sequence>
<feature type="transmembrane region" description="Helical" evidence="1">
    <location>
        <begin position="12"/>
        <end position="33"/>
    </location>
</feature>
<organism evidence="2 4">
    <name type="scientific">Neomoorella thermoacetica</name>
    <name type="common">Clostridium thermoaceticum</name>
    <dbReference type="NCBI Taxonomy" id="1525"/>
    <lineage>
        <taxon>Bacteria</taxon>
        <taxon>Bacillati</taxon>
        <taxon>Bacillota</taxon>
        <taxon>Clostridia</taxon>
        <taxon>Neomoorellales</taxon>
        <taxon>Neomoorellaceae</taxon>
        <taxon>Neomoorella</taxon>
    </lineage>
</organism>
<evidence type="ECO:0000313" key="2">
    <source>
        <dbReference type="EMBL" id="AOQ23822.1"/>
    </source>
</evidence>
<gene>
    <name evidence="2" type="ORF">Maut_01374</name>
    <name evidence="3" type="ORF">MTAT_14070</name>
</gene>
<reference evidence="3 5" key="2">
    <citation type="submission" date="2019-05" db="EMBL/GenBank/DDBJ databases">
        <title>Genome sequence of Moorella thermoacetica ATCC 33924.</title>
        <authorList>
            <person name="Poehlein A."/>
            <person name="Bengelsdorf F.R."/>
            <person name="Duerre P."/>
            <person name="Daniel R."/>
        </authorList>
    </citation>
    <scope>NUCLEOTIDE SEQUENCE [LARGE SCALE GENOMIC DNA]</scope>
    <source>
        <strain evidence="3 5">ATCC 33924</strain>
    </source>
</reference>
<dbReference type="AlphaFoldDB" id="A0AAC9MUR3"/>